<dbReference type="EMBL" id="JACSEA010000010">
    <property type="protein sequence ID" value="KAF7391100.1"/>
    <property type="molecule type" value="Genomic_DNA"/>
</dbReference>
<accession>A0A834N0A4</accession>
<reference evidence="1" key="1">
    <citation type="journal article" date="2020" name="G3 (Bethesda)">
        <title>High-Quality Assemblies for Three Invasive Social Wasps from the &lt;i&gt;Vespula&lt;/i&gt; Genus.</title>
        <authorList>
            <person name="Harrop T.W.R."/>
            <person name="Guhlin J."/>
            <person name="McLaughlin G.M."/>
            <person name="Permina E."/>
            <person name="Stockwell P."/>
            <person name="Gilligan J."/>
            <person name="Le Lec M.F."/>
            <person name="Gruber M.A.M."/>
            <person name="Quinn O."/>
            <person name="Lovegrove M."/>
            <person name="Duncan E.J."/>
            <person name="Remnant E.J."/>
            <person name="Van Eeckhoven J."/>
            <person name="Graham B."/>
            <person name="Knapp R.A."/>
            <person name="Langford K.W."/>
            <person name="Kronenberg Z."/>
            <person name="Press M.O."/>
            <person name="Eacker S.M."/>
            <person name="Wilson-Rankin E.E."/>
            <person name="Purcell J."/>
            <person name="Lester P.J."/>
            <person name="Dearden P.K."/>
        </authorList>
    </citation>
    <scope>NUCLEOTIDE SEQUENCE</scope>
    <source>
        <strain evidence="1">Marl-1</strain>
    </source>
</reference>
<dbReference type="Proteomes" id="UP000614350">
    <property type="component" value="Unassembled WGS sequence"/>
</dbReference>
<protein>
    <submittedName>
        <fullName evidence="1">Uncharacterized protein</fullName>
    </submittedName>
</protein>
<evidence type="ECO:0000313" key="2">
    <source>
        <dbReference type="Proteomes" id="UP000614350"/>
    </source>
</evidence>
<organism evidence="1 2">
    <name type="scientific">Vespula vulgaris</name>
    <name type="common">Yellow jacket</name>
    <name type="synonym">Wasp</name>
    <dbReference type="NCBI Taxonomy" id="7454"/>
    <lineage>
        <taxon>Eukaryota</taxon>
        <taxon>Metazoa</taxon>
        <taxon>Ecdysozoa</taxon>
        <taxon>Arthropoda</taxon>
        <taxon>Hexapoda</taxon>
        <taxon>Insecta</taxon>
        <taxon>Pterygota</taxon>
        <taxon>Neoptera</taxon>
        <taxon>Endopterygota</taxon>
        <taxon>Hymenoptera</taxon>
        <taxon>Apocrita</taxon>
        <taxon>Aculeata</taxon>
        <taxon>Vespoidea</taxon>
        <taxon>Vespidae</taxon>
        <taxon>Vespinae</taxon>
        <taxon>Vespula</taxon>
    </lineage>
</organism>
<evidence type="ECO:0000313" key="1">
    <source>
        <dbReference type="EMBL" id="KAF7391100.1"/>
    </source>
</evidence>
<proteinExistence type="predicted"/>
<name>A0A834N0A4_VESVU</name>
<gene>
    <name evidence="1" type="ORF">HZH66_009580</name>
</gene>
<sequence>MRYSDVLKILLFYDFSPSGHLGKPDLNFLLVLALELPVGLLDITTEVGILAWPGAPNTVMNFTVVLKTITNYYL</sequence>
<dbReference type="AlphaFoldDB" id="A0A834N0A4"/>
<keyword evidence="2" id="KW-1185">Reference proteome</keyword>
<comment type="caution">
    <text evidence="1">The sequence shown here is derived from an EMBL/GenBank/DDBJ whole genome shotgun (WGS) entry which is preliminary data.</text>
</comment>